<protein>
    <recommendedName>
        <fullName evidence="2">OTU domain-containing protein</fullName>
    </recommendedName>
</protein>
<organism evidence="3 4">
    <name type="scientific">Leucocoprinus leucothites</name>
    <dbReference type="NCBI Taxonomy" id="201217"/>
    <lineage>
        <taxon>Eukaryota</taxon>
        <taxon>Fungi</taxon>
        <taxon>Dikarya</taxon>
        <taxon>Basidiomycota</taxon>
        <taxon>Agaricomycotina</taxon>
        <taxon>Agaricomycetes</taxon>
        <taxon>Agaricomycetidae</taxon>
        <taxon>Agaricales</taxon>
        <taxon>Agaricineae</taxon>
        <taxon>Agaricaceae</taxon>
        <taxon>Leucocoprinus</taxon>
    </lineage>
</organism>
<evidence type="ECO:0000313" key="3">
    <source>
        <dbReference type="EMBL" id="KAF5357792.1"/>
    </source>
</evidence>
<dbReference type="OrthoDB" id="415023at2759"/>
<keyword evidence="4" id="KW-1185">Reference proteome</keyword>
<dbReference type="InterPro" id="IPR038765">
    <property type="entry name" value="Papain-like_cys_pep_sf"/>
</dbReference>
<dbReference type="SUPFAM" id="SSF54001">
    <property type="entry name" value="Cysteine proteinases"/>
    <property type="match status" value="1"/>
</dbReference>
<feature type="domain" description="OTU" evidence="2">
    <location>
        <begin position="123"/>
        <end position="284"/>
    </location>
</feature>
<dbReference type="InterPro" id="IPR003323">
    <property type="entry name" value="OTU_dom"/>
</dbReference>
<evidence type="ECO:0000256" key="1">
    <source>
        <dbReference type="SAM" id="MobiDB-lite"/>
    </source>
</evidence>
<dbReference type="GO" id="GO:0016579">
    <property type="term" value="P:protein deubiquitination"/>
    <property type="evidence" value="ECO:0007669"/>
    <property type="project" value="TreeGrafter"/>
</dbReference>
<dbReference type="InterPro" id="IPR050704">
    <property type="entry name" value="Peptidase_C85-like"/>
</dbReference>
<dbReference type="PANTHER" id="PTHR12419">
    <property type="entry name" value="OTU DOMAIN CONTAINING PROTEIN"/>
    <property type="match status" value="1"/>
</dbReference>
<accession>A0A8H5G3T7</accession>
<comment type="caution">
    <text evidence="3">The sequence shown here is derived from an EMBL/GenBank/DDBJ whole genome shotgun (WGS) entry which is preliminary data.</text>
</comment>
<dbReference type="EMBL" id="JAACJO010000005">
    <property type="protein sequence ID" value="KAF5357792.1"/>
    <property type="molecule type" value="Genomic_DNA"/>
</dbReference>
<dbReference type="PANTHER" id="PTHR12419:SF10">
    <property type="entry name" value="DEUBIQUITINASE OTUD6B"/>
    <property type="match status" value="1"/>
</dbReference>
<proteinExistence type="predicted"/>
<dbReference type="AlphaFoldDB" id="A0A8H5G3T7"/>
<evidence type="ECO:0000259" key="2">
    <source>
        <dbReference type="PROSITE" id="PS50802"/>
    </source>
</evidence>
<feature type="region of interest" description="Disordered" evidence="1">
    <location>
        <begin position="1"/>
        <end position="24"/>
    </location>
</feature>
<dbReference type="Gene3D" id="3.90.70.80">
    <property type="match status" value="1"/>
</dbReference>
<dbReference type="CDD" id="cd22748">
    <property type="entry name" value="OTU_OTUD6-like"/>
    <property type="match status" value="1"/>
</dbReference>
<gene>
    <name evidence="3" type="ORF">D9756_001612</name>
</gene>
<dbReference type="PROSITE" id="PS50802">
    <property type="entry name" value="OTU"/>
    <property type="match status" value="1"/>
</dbReference>
<name>A0A8H5G3T7_9AGAR</name>
<reference evidence="3 4" key="1">
    <citation type="journal article" date="2020" name="ISME J.">
        <title>Uncovering the hidden diversity of litter-decomposition mechanisms in mushroom-forming fungi.</title>
        <authorList>
            <person name="Floudas D."/>
            <person name="Bentzer J."/>
            <person name="Ahren D."/>
            <person name="Johansson T."/>
            <person name="Persson P."/>
            <person name="Tunlid A."/>
        </authorList>
    </citation>
    <scope>NUCLEOTIDE SEQUENCE [LARGE SCALE GENOMIC DNA]</scope>
    <source>
        <strain evidence="3 4">CBS 146.42</strain>
    </source>
</reference>
<dbReference type="Pfam" id="PF02338">
    <property type="entry name" value="OTU"/>
    <property type="match status" value="1"/>
</dbReference>
<dbReference type="GO" id="GO:0004843">
    <property type="term" value="F:cysteine-type deubiquitinase activity"/>
    <property type="evidence" value="ECO:0007669"/>
    <property type="project" value="TreeGrafter"/>
</dbReference>
<dbReference type="Proteomes" id="UP000559027">
    <property type="component" value="Unassembled WGS sequence"/>
</dbReference>
<evidence type="ECO:0000313" key="4">
    <source>
        <dbReference type="Proteomes" id="UP000559027"/>
    </source>
</evidence>
<sequence length="284" mass="31177">MAKKNKNRSKIGPSAPLPVVPVVDPGDDDLVNDLLVQLDSRDQTVKEESAAVLNEIHQEKQAEKLQAKPKQSAKDRFQARLARKAAALTHSAAPDDQEAQARLEKEARDEEEAISRICKQQGRQLFQINPDGHCLYSAVADQLSLLGKLPGSQATYVTMRAAAANYIESHANDFLPFLPTTEDPGEGSGLMSLEKFQQYCDSIRGTSVWGGEPEIQALSRAFHTPIYVVQGGVPPIVVHDPSGNTGVNSVMAQAGVWLSYHRRLYGLGEVRWASLLYRDLSARH</sequence>